<dbReference type="Pfam" id="PF11127">
    <property type="entry name" value="YgaP-like_TM"/>
    <property type="match status" value="1"/>
</dbReference>
<dbReference type="PROSITE" id="PS50206">
    <property type="entry name" value="RHODANESE_3"/>
    <property type="match status" value="1"/>
</dbReference>
<gene>
    <name evidence="3" type="primary">ygaP</name>
    <name evidence="3" type="ORF">Hsar01_01155</name>
</gene>
<name>A0ABP9UK95_9BACT</name>
<dbReference type="EMBL" id="BAABRI010000005">
    <property type="protein sequence ID" value="GAA5481940.1"/>
    <property type="molecule type" value="Genomic_DNA"/>
</dbReference>
<dbReference type="PANTHER" id="PTHR43031:SF16">
    <property type="entry name" value="OXIDOREDUCTASE"/>
    <property type="match status" value="1"/>
</dbReference>
<keyword evidence="1" id="KW-1133">Transmembrane helix</keyword>
<organism evidence="3 4">
    <name type="scientific">Haloferula sargassicola</name>
    <dbReference type="NCBI Taxonomy" id="490096"/>
    <lineage>
        <taxon>Bacteria</taxon>
        <taxon>Pseudomonadati</taxon>
        <taxon>Verrucomicrobiota</taxon>
        <taxon>Verrucomicrobiia</taxon>
        <taxon>Verrucomicrobiales</taxon>
        <taxon>Verrucomicrobiaceae</taxon>
        <taxon>Haloferula</taxon>
    </lineage>
</organism>
<accession>A0ABP9UK95</accession>
<dbReference type="Gene3D" id="3.40.250.10">
    <property type="entry name" value="Rhodanese-like domain"/>
    <property type="match status" value="1"/>
</dbReference>
<dbReference type="CDD" id="cd00158">
    <property type="entry name" value="RHOD"/>
    <property type="match status" value="1"/>
</dbReference>
<dbReference type="InterPro" id="IPR050229">
    <property type="entry name" value="GlpE_sulfurtransferase"/>
</dbReference>
<dbReference type="InterPro" id="IPR021309">
    <property type="entry name" value="YgaP-like_TM"/>
</dbReference>
<dbReference type="InterPro" id="IPR001763">
    <property type="entry name" value="Rhodanese-like_dom"/>
</dbReference>
<keyword evidence="1" id="KW-0812">Transmembrane</keyword>
<keyword evidence="4" id="KW-1185">Reference proteome</keyword>
<reference evidence="3 4" key="1">
    <citation type="submission" date="2024-02" db="EMBL/GenBank/DDBJ databases">
        <title>Haloferula sargassicola NBRC 104335.</title>
        <authorList>
            <person name="Ichikawa N."/>
            <person name="Katano-Makiyama Y."/>
            <person name="Hidaka K."/>
        </authorList>
    </citation>
    <scope>NUCLEOTIDE SEQUENCE [LARGE SCALE GENOMIC DNA]</scope>
    <source>
        <strain evidence="3 4">NBRC 104335</strain>
    </source>
</reference>
<sequence>MKITAKQLSDERAAGNVMLVDVRTPLEFGQIHIEGSKLMPLDRLRPEEVKASDGECVIICRSGKRAALAMEKLRAAGCENLRVLEGGVMAWEREGLPVNRGEPVLTLERQVRVVAGMMVVAGSLLGLYVNPVFHGLSIFVGAGIAFAGLTDWCGMALLLAKAPWNQRRGVACQGSSCSVRTP</sequence>
<dbReference type="SUPFAM" id="SSF52821">
    <property type="entry name" value="Rhodanese/Cell cycle control phosphatase"/>
    <property type="match status" value="1"/>
</dbReference>
<evidence type="ECO:0000259" key="2">
    <source>
        <dbReference type="PROSITE" id="PS50206"/>
    </source>
</evidence>
<feature type="transmembrane region" description="Helical" evidence="1">
    <location>
        <begin position="135"/>
        <end position="159"/>
    </location>
</feature>
<dbReference type="SMART" id="SM00450">
    <property type="entry name" value="RHOD"/>
    <property type="match status" value="1"/>
</dbReference>
<evidence type="ECO:0000256" key="1">
    <source>
        <dbReference type="SAM" id="Phobius"/>
    </source>
</evidence>
<feature type="domain" description="Rhodanese" evidence="2">
    <location>
        <begin position="13"/>
        <end position="100"/>
    </location>
</feature>
<evidence type="ECO:0000313" key="3">
    <source>
        <dbReference type="EMBL" id="GAA5481940.1"/>
    </source>
</evidence>
<keyword evidence="1" id="KW-0472">Membrane</keyword>
<dbReference type="Proteomes" id="UP001476282">
    <property type="component" value="Unassembled WGS sequence"/>
</dbReference>
<dbReference type="PANTHER" id="PTHR43031">
    <property type="entry name" value="FAD-DEPENDENT OXIDOREDUCTASE"/>
    <property type="match status" value="1"/>
</dbReference>
<dbReference type="RefSeq" id="WP_353566083.1">
    <property type="nucleotide sequence ID" value="NZ_BAABRI010000005.1"/>
</dbReference>
<proteinExistence type="predicted"/>
<dbReference type="InterPro" id="IPR036873">
    <property type="entry name" value="Rhodanese-like_dom_sf"/>
</dbReference>
<evidence type="ECO:0000313" key="4">
    <source>
        <dbReference type="Proteomes" id="UP001476282"/>
    </source>
</evidence>
<comment type="caution">
    <text evidence="3">The sequence shown here is derived from an EMBL/GenBank/DDBJ whole genome shotgun (WGS) entry which is preliminary data.</text>
</comment>
<protein>
    <submittedName>
        <fullName evidence="3">Inner membrane protein YgaP</fullName>
    </submittedName>
</protein>
<feature type="transmembrane region" description="Helical" evidence="1">
    <location>
        <begin position="111"/>
        <end position="129"/>
    </location>
</feature>
<dbReference type="Pfam" id="PF00581">
    <property type="entry name" value="Rhodanese"/>
    <property type="match status" value="1"/>
</dbReference>
<dbReference type="Gene3D" id="6.10.140.1340">
    <property type="match status" value="1"/>
</dbReference>